<evidence type="ECO:0000256" key="1">
    <source>
        <dbReference type="ARBA" id="ARBA00023125"/>
    </source>
</evidence>
<dbReference type="EMBL" id="BAAAMU010000148">
    <property type="protein sequence ID" value="GAA1686168.1"/>
    <property type="molecule type" value="Genomic_DNA"/>
</dbReference>
<comment type="caution">
    <text evidence="4">The sequence shown here is derived from an EMBL/GenBank/DDBJ whole genome shotgun (WGS) entry which is preliminary data.</text>
</comment>
<dbReference type="PANTHER" id="PTHR30055">
    <property type="entry name" value="HTH-TYPE TRANSCRIPTIONAL REGULATOR RUTR"/>
    <property type="match status" value="1"/>
</dbReference>
<dbReference type="SUPFAM" id="SSF46689">
    <property type="entry name" value="Homeodomain-like"/>
    <property type="match status" value="1"/>
</dbReference>
<dbReference type="InterPro" id="IPR009057">
    <property type="entry name" value="Homeodomain-like_sf"/>
</dbReference>
<name>A0ABP4TEW0_9ACTN</name>
<dbReference type="Proteomes" id="UP001500064">
    <property type="component" value="Unassembled WGS sequence"/>
</dbReference>
<proteinExistence type="predicted"/>
<dbReference type="RefSeq" id="WP_346114058.1">
    <property type="nucleotide sequence ID" value="NZ_BAAAMU010000148.1"/>
</dbReference>
<evidence type="ECO:0000256" key="2">
    <source>
        <dbReference type="PROSITE-ProRule" id="PRU00335"/>
    </source>
</evidence>
<evidence type="ECO:0000259" key="3">
    <source>
        <dbReference type="PROSITE" id="PS50977"/>
    </source>
</evidence>
<dbReference type="InterPro" id="IPR036271">
    <property type="entry name" value="Tet_transcr_reg_TetR-rel_C_sf"/>
</dbReference>
<feature type="DNA-binding region" description="H-T-H motif" evidence="2">
    <location>
        <begin position="41"/>
        <end position="60"/>
    </location>
</feature>
<dbReference type="Pfam" id="PF00440">
    <property type="entry name" value="TetR_N"/>
    <property type="match status" value="1"/>
</dbReference>
<evidence type="ECO:0000313" key="5">
    <source>
        <dbReference type="Proteomes" id="UP001500064"/>
    </source>
</evidence>
<feature type="domain" description="HTH tetR-type" evidence="3">
    <location>
        <begin position="18"/>
        <end position="78"/>
    </location>
</feature>
<accession>A0ABP4TEW0</accession>
<protein>
    <submittedName>
        <fullName evidence="4">TetR/AcrR family transcriptional regulator</fullName>
    </submittedName>
</protein>
<evidence type="ECO:0000313" key="4">
    <source>
        <dbReference type="EMBL" id="GAA1686168.1"/>
    </source>
</evidence>
<keyword evidence="5" id="KW-1185">Reference proteome</keyword>
<reference evidence="5" key="1">
    <citation type="journal article" date="2019" name="Int. J. Syst. Evol. Microbiol.">
        <title>The Global Catalogue of Microorganisms (GCM) 10K type strain sequencing project: providing services to taxonomists for standard genome sequencing and annotation.</title>
        <authorList>
            <consortium name="The Broad Institute Genomics Platform"/>
            <consortium name="The Broad Institute Genome Sequencing Center for Infectious Disease"/>
            <person name="Wu L."/>
            <person name="Ma J."/>
        </authorList>
    </citation>
    <scope>NUCLEOTIDE SEQUENCE [LARGE SCALE GENOMIC DNA]</scope>
    <source>
        <strain evidence="5">JCM 13929</strain>
    </source>
</reference>
<dbReference type="Gene3D" id="1.10.357.10">
    <property type="entry name" value="Tetracycline Repressor, domain 2"/>
    <property type="match status" value="1"/>
</dbReference>
<dbReference type="PANTHER" id="PTHR30055:SF209">
    <property type="entry name" value="POSSIBLE TRANSCRIPTIONAL REGULATORY PROTEIN (PROBABLY TETR-FAMILY)"/>
    <property type="match status" value="1"/>
</dbReference>
<gene>
    <name evidence="4" type="ORF">GCM10009733_098540</name>
</gene>
<organism evidence="4 5">
    <name type="scientific">Nonomuraea maheshkhaliensis</name>
    <dbReference type="NCBI Taxonomy" id="419590"/>
    <lineage>
        <taxon>Bacteria</taxon>
        <taxon>Bacillati</taxon>
        <taxon>Actinomycetota</taxon>
        <taxon>Actinomycetes</taxon>
        <taxon>Streptosporangiales</taxon>
        <taxon>Streptosporangiaceae</taxon>
        <taxon>Nonomuraea</taxon>
    </lineage>
</organism>
<keyword evidence="1 2" id="KW-0238">DNA-binding</keyword>
<dbReference type="PRINTS" id="PR00455">
    <property type="entry name" value="HTHTETR"/>
</dbReference>
<dbReference type="InterPro" id="IPR001647">
    <property type="entry name" value="HTH_TetR"/>
</dbReference>
<dbReference type="InterPro" id="IPR050109">
    <property type="entry name" value="HTH-type_TetR-like_transc_reg"/>
</dbReference>
<dbReference type="SUPFAM" id="SSF48498">
    <property type="entry name" value="Tetracyclin repressor-like, C-terminal domain"/>
    <property type="match status" value="1"/>
</dbReference>
<dbReference type="PROSITE" id="PS50977">
    <property type="entry name" value="HTH_TETR_2"/>
    <property type="match status" value="1"/>
</dbReference>
<sequence>MPSPPPADDSDAALAGREQTRQRVVEAAAGLLAREGRDAVTTRAVAVAAGVQAPAIYRLFGDKEGLLEAVAEHGFAMFLASKRVDPDPPDPIEDLRAGWDLAVEFGLSNPALYTLMYGEPTSSASPAFQAGMEILKGRIRRLAAGGWLRVGEELAVAIIHATARGAVLTWLSLPEEQRDPALLSTLRESMVTAVTVLEPAVRDAGPAGAARALRATLPEQTTLSGPERELLKEWLDRLAAGG</sequence>